<reference evidence="10 11" key="1">
    <citation type="submission" date="2024-04" db="EMBL/GenBank/DDBJ databases">
        <title>Defined microbial consortia suppress multidrug-resistant proinflammatory Enterobacteriaceae via ecological control.</title>
        <authorList>
            <person name="Furuichi M."/>
            <person name="Kawaguchi T."/>
            <person name="Pust M."/>
            <person name="Yasuma K."/>
            <person name="Plichta D."/>
            <person name="Hasegawa N."/>
            <person name="Ohya T."/>
            <person name="Bhattarai S."/>
            <person name="Sasajima S."/>
            <person name="Aoto Y."/>
            <person name="Tuganbaev T."/>
            <person name="Yaginuma M."/>
            <person name="Ueda M."/>
            <person name="Okahashi N."/>
            <person name="Amafuji K."/>
            <person name="Kiridooshi Y."/>
            <person name="Sugita K."/>
            <person name="Strazar M."/>
            <person name="Skelly A."/>
            <person name="Suda W."/>
            <person name="Hattori M."/>
            <person name="Nakamoto N."/>
            <person name="Caballero S."/>
            <person name="Norman J."/>
            <person name="Olle B."/>
            <person name="Tanoue T."/>
            <person name="Arita M."/>
            <person name="Bucci V."/>
            <person name="Atarashi K."/>
            <person name="Xavier R."/>
            <person name="Honda K."/>
        </authorList>
    </citation>
    <scope>NUCLEOTIDE SEQUENCE [LARGE SCALE GENOMIC DNA]</scope>
    <source>
        <strain evidence="11">k04-0078-D8-1</strain>
    </source>
</reference>
<dbReference type="PANTHER" id="PTHR30572">
    <property type="entry name" value="MEMBRANE COMPONENT OF TRANSPORTER-RELATED"/>
    <property type="match status" value="1"/>
</dbReference>
<comment type="similarity">
    <text evidence="6">Belongs to the ABC-4 integral membrane protein family.</text>
</comment>
<sequence>MVENIRLSFQGLWAHKMRSFLTMLGIIIGIASLISIVSTIKGTSEQIKKNLIGEGDNVVDITLNEGSNIYQMEYQGIPQGVPVVTEEQKQQILDLDNVENASLYRLRQYADSIYYQNQSMDGGKVLGVDKDYLDTCGYQIVRGRGFSGKDFDNFRKVVLLDETASNNFFEKGKEIGKTIEIKGEPFTVVGIIKKSDEYEPVINSMEDYYTYYSDDSGMVLMPDATWPIVYQYDEPQQAVIRAASPEAMSKAGKKTAEILNASITSTSDSIKYKAEDIMEKAKGLQQISENTNRQLIWIASISLLVGGIGVMNIMLVSVTERTGEIGLKKAIGANKRRILGQFLTEAAVLTSVGGVLGVAAGFILSKVISKISQTPMVISIPAAAAAVIFSMIIGLVFGLLPSIKAANLSPIEALRRM</sequence>
<evidence type="ECO:0000256" key="1">
    <source>
        <dbReference type="ARBA" id="ARBA00004651"/>
    </source>
</evidence>
<dbReference type="Pfam" id="PF02687">
    <property type="entry name" value="FtsX"/>
    <property type="match status" value="1"/>
</dbReference>
<dbReference type="EMBL" id="BAABYW010000001">
    <property type="protein sequence ID" value="GAA6407694.1"/>
    <property type="molecule type" value="Genomic_DNA"/>
</dbReference>
<proteinExistence type="inferred from homology"/>
<evidence type="ECO:0000256" key="5">
    <source>
        <dbReference type="ARBA" id="ARBA00023136"/>
    </source>
</evidence>
<evidence type="ECO:0000256" key="6">
    <source>
        <dbReference type="ARBA" id="ARBA00038076"/>
    </source>
</evidence>
<feature type="domain" description="ABC3 transporter permease C-terminal" evidence="8">
    <location>
        <begin position="298"/>
        <end position="410"/>
    </location>
</feature>
<evidence type="ECO:0000256" key="7">
    <source>
        <dbReference type="SAM" id="Phobius"/>
    </source>
</evidence>
<comment type="caution">
    <text evidence="10">The sequence shown here is derived from an EMBL/GenBank/DDBJ whole genome shotgun (WGS) entry which is preliminary data.</text>
</comment>
<comment type="subcellular location">
    <subcellularLocation>
        <location evidence="1">Cell membrane</location>
        <topology evidence="1">Multi-pass membrane protein</topology>
    </subcellularLocation>
</comment>
<evidence type="ECO:0000259" key="9">
    <source>
        <dbReference type="Pfam" id="PF12704"/>
    </source>
</evidence>
<evidence type="ECO:0000256" key="4">
    <source>
        <dbReference type="ARBA" id="ARBA00022989"/>
    </source>
</evidence>
<keyword evidence="3 7" id="KW-0812">Transmembrane</keyword>
<evidence type="ECO:0000256" key="3">
    <source>
        <dbReference type="ARBA" id="ARBA00022692"/>
    </source>
</evidence>
<keyword evidence="5 7" id="KW-0472">Membrane</keyword>
<organism evidence="10 11">
    <name type="scientific">Blautia hominis</name>
    <dbReference type="NCBI Taxonomy" id="2025493"/>
    <lineage>
        <taxon>Bacteria</taxon>
        <taxon>Bacillati</taxon>
        <taxon>Bacillota</taxon>
        <taxon>Clostridia</taxon>
        <taxon>Lachnospirales</taxon>
        <taxon>Lachnospiraceae</taxon>
        <taxon>Blautia</taxon>
    </lineage>
</organism>
<evidence type="ECO:0000313" key="11">
    <source>
        <dbReference type="Proteomes" id="UP001600943"/>
    </source>
</evidence>
<keyword evidence="11" id="KW-1185">Reference proteome</keyword>
<name>A0ABQ0B8C3_9FIRM</name>
<dbReference type="InterPro" id="IPR050250">
    <property type="entry name" value="Macrolide_Exporter_MacB"/>
</dbReference>
<feature type="transmembrane region" description="Helical" evidence="7">
    <location>
        <begin position="376"/>
        <end position="400"/>
    </location>
</feature>
<dbReference type="InterPro" id="IPR003838">
    <property type="entry name" value="ABC3_permease_C"/>
</dbReference>
<keyword evidence="4 7" id="KW-1133">Transmembrane helix</keyword>
<feature type="domain" description="MacB-like periplasmic core" evidence="9">
    <location>
        <begin position="19"/>
        <end position="254"/>
    </location>
</feature>
<gene>
    <name evidence="10" type="ORF">K040078D81_18110</name>
</gene>
<feature type="transmembrane region" description="Helical" evidence="7">
    <location>
        <begin position="295"/>
        <end position="318"/>
    </location>
</feature>
<feature type="transmembrane region" description="Helical" evidence="7">
    <location>
        <begin position="20"/>
        <end position="40"/>
    </location>
</feature>
<dbReference type="Proteomes" id="UP001600943">
    <property type="component" value="Unassembled WGS sequence"/>
</dbReference>
<dbReference type="PANTHER" id="PTHR30572:SF4">
    <property type="entry name" value="ABC TRANSPORTER PERMEASE YTRF"/>
    <property type="match status" value="1"/>
</dbReference>
<evidence type="ECO:0000313" key="10">
    <source>
        <dbReference type="EMBL" id="GAA6407694.1"/>
    </source>
</evidence>
<dbReference type="Pfam" id="PF12704">
    <property type="entry name" value="MacB_PCD"/>
    <property type="match status" value="1"/>
</dbReference>
<dbReference type="InterPro" id="IPR025857">
    <property type="entry name" value="MacB_PCD"/>
</dbReference>
<dbReference type="RefSeq" id="WP_095175349.1">
    <property type="nucleotide sequence ID" value="NZ_BAABYW010000001.1"/>
</dbReference>
<keyword evidence="2" id="KW-1003">Cell membrane</keyword>
<feature type="transmembrane region" description="Helical" evidence="7">
    <location>
        <begin position="338"/>
        <end position="364"/>
    </location>
</feature>
<evidence type="ECO:0000256" key="2">
    <source>
        <dbReference type="ARBA" id="ARBA00022475"/>
    </source>
</evidence>
<protein>
    <submittedName>
        <fullName evidence="10">ABC transporter permease</fullName>
    </submittedName>
</protein>
<evidence type="ECO:0000259" key="8">
    <source>
        <dbReference type="Pfam" id="PF02687"/>
    </source>
</evidence>
<accession>A0ABQ0B8C3</accession>